<organism evidence="8 9">
    <name type="scientific">Pleurotus eryngii</name>
    <name type="common">Boletus of the steppes</name>
    <dbReference type="NCBI Taxonomy" id="5323"/>
    <lineage>
        <taxon>Eukaryota</taxon>
        <taxon>Fungi</taxon>
        <taxon>Dikarya</taxon>
        <taxon>Basidiomycota</taxon>
        <taxon>Agaricomycotina</taxon>
        <taxon>Agaricomycetes</taxon>
        <taxon>Agaricomycetidae</taxon>
        <taxon>Agaricales</taxon>
        <taxon>Pleurotineae</taxon>
        <taxon>Pleurotaceae</taxon>
        <taxon>Pleurotus</taxon>
    </lineage>
</organism>
<dbReference type="PANTHER" id="PTHR16056">
    <property type="entry name" value="REGULATOR OF MICROTUBULE DYNAMICS PROTEIN"/>
    <property type="match status" value="1"/>
</dbReference>
<dbReference type="PANTHER" id="PTHR16056:SF2">
    <property type="entry name" value="TESTIS-EXPRESSED PROTEIN 10"/>
    <property type="match status" value="1"/>
</dbReference>
<dbReference type="GO" id="GO:0005634">
    <property type="term" value="C:nucleus"/>
    <property type="evidence" value="ECO:0007669"/>
    <property type="project" value="UniProtKB-SubCell"/>
</dbReference>
<comment type="subcellular location">
    <subcellularLocation>
        <location evidence="2 5">Nucleus</location>
    </subcellularLocation>
</comment>
<reference evidence="8" key="1">
    <citation type="submission" date="2020-11" db="EMBL/GenBank/DDBJ databases">
        <authorList>
            <consortium name="DOE Joint Genome Institute"/>
            <person name="Ahrendt S."/>
            <person name="Riley R."/>
            <person name="Andreopoulos W."/>
            <person name="Labutti K."/>
            <person name="Pangilinan J."/>
            <person name="Ruiz-Duenas F.J."/>
            <person name="Barrasa J.M."/>
            <person name="Sanchez-Garcia M."/>
            <person name="Camarero S."/>
            <person name="Miyauchi S."/>
            <person name="Serrano A."/>
            <person name="Linde D."/>
            <person name="Babiker R."/>
            <person name="Drula E."/>
            <person name="Ayuso-Fernandez I."/>
            <person name="Pacheco R."/>
            <person name="Padilla G."/>
            <person name="Ferreira P."/>
            <person name="Barriuso J."/>
            <person name="Kellner H."/>
            <person name="Castanera R."/>
            <person name="Alfaro M."/>
            <person name="Ramirez L."/>
            <person name="Pisabarro A.G."/>
            <person name="Kuo A."/>
            <person name="Tritt A."/>
            <person name="Lipzen A."/>
            <person name="He G."/>
            <person name="Yan M."/>
            <person name="Ng V."/>
            <person name="Cullen D."/>
            <person name="Martin F."/>
            <person name="Rosso M.-N."/>
            <person name="Henrissat B."/>
            <person name="Hibbett D."/>
            <person name="Martinez A.T."/>
            <person name="Grigoriev I.V."/>
        </authorList>
    </citation>
    <scope>NUCLEOTIDE SEQUENCE</scope>
    <source>
        <strain evidence="8">ATCC 90797</strain>
    </source>
</reference>
<evidence type="ECO:0000256" key="4">
    <source>
        <dbReference type="ARBA" id="ARBA00023242"/>
    </source>
</evidence>
<dbReference type="Pfam" id="PF12333">
    <property type="entry name" value="Ipi1_N"/>
    <property type="match status" value="1"/>
</dbReference>
<evidence type="ECO:0000256" key="6">
    <source>
        <dbReference type="SAM" id="MobiDB-lite"/>
    </source>
</evidence>
<name>A0A9P6A9S8_PLEER</name>
<keyword evidence="4 5" id="KW-0539">Nucleus</keyword>
<dbReference type="Gene3D" id="1.25.10.10">
    <property type="entry name" value="Leucine-rich Repeat Variant"/>
    <property type="match status" value="1"/>
</dbReference>
<sequence>MPKSAKKRKEKAADFSKAKLKLGKGKQTPSNVIDTSFKARSIALPNQSISREKDVNVPTTRKNLSIEDLVTHLKHYNPGIRRDALSSIRELLDAHWEILELGLPSLLNACVRLIADEDASVRKSLHQFLSWLLPRIPQENLIAHASVLLLFTTSAQTHIFPEIRLDAVRIVDLLLENIPEIVVQGWDEGKAGHGARILEGYLGALNAGTAFNENHGKIQATSTASVTLTPSSKLILLQSLSSFLHYALSSGASTSHDDPHTAPFYSWYIRPSFISQDAHTSFDDLLRPTHSQPSKAKKCRWGAEADHGDGDIFIPYCPFADILSPDVSIQSLSESVSSAVVDETNVKAPLVMHIARALRGTLISTFLDFAPSVFSPNGKASETDMKLVLAIANIARSLYSSVAQRDLTSMSKDAEAARDDLKTLINYMSSYFPFSGSGSRDIKIDEALLEMNLIYCQLMSLLVLTSKIPQSSARRKQGYSGNASAIHAEAVSEYVIRLLNGEPVNGTQLGRALTPDAYIALLPTIWSFVSSTVGPNDDSFSAGILAAVLSHATRASSKSAIKKLTIDFVGRLALLDTERSYTGSFRLVRFAGQHGALEEWINHLPKVLWELGATSLVTSEVIIRCLIRLSQRRSGIIHDSTISTLRARLAPYFCAEHLTRGRIMGPFKKLPIESGLQNLSLDLVATLQVYNGAAPSDGALEEAVDLAVAGTDMQSYWCSVRQ</sequence>
<comment type="subunit">
    <text evidence="5">Component of the RIX1 complex.</text>
</comment>
<dbReference type="AlphaFoldDB" id="A0A9P6A9S8"/>
<feature type="domain" description="Pre-rRNA-processing protein Ipi1 N-terminal" evidence="7">
    <location>
        <begin position="140"/>
        <end position="244"/>
    </location>
</feature>
<keyword evidence="5" id="KW-0690">Ribosome biogenesis</keyword>
<protein>
    <recommendedName>
        <fullName evidence="5">Pre-rRNA-processing protein</fullName>
    </recommendedName>
</protein>
<dbReference type="EMBL" id="MU154530">
    <property type="protein sequence ID" value="KAF9499726.1"/>
    <property type="molecule type" value="Genomic_DNA"/>
</dbReference>
<dbReference type="InterPro" id="IPR016024">
    <property type="entry name" value="ARM-type_fold"/>
</dbReference>
<feature type="compositionally biased region" description="Basic residues" evidence="6">
    <location>
        <begin position="1"/>
        <end position="10"/>
    </location>
</feature>
<keyword evidence="5" id="KW-0698">rRNA processing</keyword>
<dbReference type="OrthoDB" id="361362at2759"/>
<dbReference type="GO" id="GO:0120330">
    <property type="term" value="C:rixosome complex"/>
    <property type="evidence" value="ECO:0007669"/>
    <property type="project" value="UniProtKB-UniRule"/>
</dbReference>
<dbReference type="InterPro" id="IPR024679">
    <property type="entry name" value="Ipi1_N"/>
</dbReference>
<comment type="function">
    <text evidence="1 5">Component of the RIX1 complex required for processing of ITS2 sequences from 35S pre-rRNA.</text>
</comment>
<comment type="caution">
    <text evidence="8">The sequence shown here is derived from an EMBL/GenBank/DDBJ whole genome shotgun (WGS) entry which is preliminary data.</text>
</comment>
<evidence type="ECO:0000313" key="9">
    <source>
        <dbReference type="Proteomes" id="UP000807025"/>
    </source>
</evidence>
<evidence type="ECO:0000256" key="2">
    <source>
        <dbReference type="ARBA" id="ARBA00004123"/>
    </source>
</evidence>
<comment type="similarity">
    <text evidence="3 5">Belongs to the IPI1/TEX10 family.</text>
</comment>
<evidence type="ECO:0000313" key="8">
    <source>
        <dbReference type="EMBL" id="KAF9499726.1"/>
    </source>
</evidence>
<gene>
    <name evidence="8" type="ORF">BDN71DRAFT_1441289</name>
</gene>
<evidence type="ECO:0000259" key="7">
    <source>
        <dbReference type="Pfam" id="PF12333"/>
    </source>
</evidence>
<dbReference type="GO" id="GO:0006364">
    <property type="term" value="P:rRNA processing"/>
    <property type="evidence" value="ECO:0007669"/>
    <property type="project" value="UniProtKB-UniRule"/>
</dbReference>
<accession>A0A9P6A9S8</accession>
<keyword evidence="9" id="KW-1185">Reference proteome</keyword>
<feature type="region of interest" description="Disordered" evidence="6">
    <location>
        <begin position="1"/>
        <end position="29"/>
    </location>
</feature>
<evidence type="ECO:0000256" key="1">
    <source>
        <dbReference type="ARBA" id="ARBA00002355"/>
    </source>
</evidence>
<dbReference type="Proteomes" id="UP000807025">
    <property type="component" value="Unassembled WGS sequence"/>
</dbReference>
<dbReference type="SUPFAM" id="SSF48371">
    <property type="entry name" value="ARM repeat"/>
    <property type="match status" value="1"/>
</dbReference>
<dbReference type="InterPro" id="IPR011989">
    <property type="entry name" value="ARM-like"/>
</dbReference>
<evidence type="ECO:0000256" key="3">
    <source>
        <dbReference type="ARBA" id="ARBA00006427"/>
    </source>
</evidence>
<evidence type="ECO:0000256" key="5">
    <source>
        <dbReference type="RuleBase" id="RU368021"/>
    </source>
</evidence>
<proteinExistence type="inferred from homology"/>